<gene>
    <name evidence="2" type="ORF">CEE37_01610</name>
</gene>
<evidence type="ECO:0000313" key="2">
    <source>
        <dbReference type="EMBL" id="TKJ42405.1"/>
    </source>
</evidence>
<dbReference type="Gene3D" id="3.40.30.10">
    <property type="entry name" value="Glutaredoxin"/>
    <property type="match status" value="1"/>
</dbReference>
<dbReference type="SUPFAM" id="SSF52833">
    <property type="entry name" value="Thioredoxin-like"/>
    <property type="match status" value="1"/>
</dbReference>
<organism evidence="2 3">
    <name type="scientific">candidate division LCP-89 bacterium B3_LCP</name>
    <dbReference type="NCBI Taxonomy" id="2012998"/>
    <lineage>
        <taxon>Bacteria</taxon>
        <taxon>Pseudomonadati</taxon>
        <taxon>Bacteria division LCP-89</taxon>
    </lineage>
</organism>
<dbReference type="InterPro" id="IPR036249">
    <property type="entry name" value="Thioredoxin-like_sf"/>
</dbReference>
<reference evidence="2 3" key="1">
    <citation type="submission" date="2017-06" db="EMBL/GenBank/DDBJ databases">
        <title>Novel microbial phyla capable of carbon fixation and sulfur reduction in deep-sea sediments.</title>
        <authorList>
            <person name="Huang J."/>
            <person name="Baker B."/>
            <person name="Wang Y."/>
        </authorList>
    </citation>
    <scope>NUCLEOTIDE SEQUENCE [LARGE SCALE GENOMIC DNA]</scope>
    <source>
        <strain evidence="2">B3_LCP</strain>
    </source>
</reference>
<feature type="domain" description="Alkyl hydroperoxide reductase subunit C/ Thiol specific antioxidant" evidence="1">
    <location>
        <begin position="7"/>
        <end position="46"/>
    </location>
</feature>
<dbReference type="Proteomes" id="UP000319619">
    <property type="component" value="Unassembled WGS sequence"/>
</dbReference>
<comment type="caution">
    <text evidence="2">The sequence shown here is derived from an EMBL/GenBank/DDBJ whole genome shotgun (WGS) entry which is preliminary data.</text>
</comment>
<dbReference type="EMBL" id="NJBN01000001">
    <property type="protein sequence ID" value="TKJ42405.1"/>
    <property type="molecule type" value="Genomic_DNA"/>
</dbReference>
<evidence type="ECO:0000313" key="3">
    <source>
        <dbReference type="Proteomes" id="UP000319619"/>
    </source>
</evidence>
<dbReference type="GO" id="GO:0016491">
    <property type="term" value="F:oxidoreductase activity"/>
    <property type="evidence" value="ECO:0007669"/>
    <property type="project" value="InterPro"/>
</dbReference>
<dbReference type="Pfam" id="PF00578">
    <property type="entry name" value="AhpC-TSA"/>
    <property type="match status" value="1"/>
</dbReference>
<name>A0A532V5D5_UNCL8</name>
<sequence length="47" mass="5199">MSNMLKVGSIAPKFELPGTDDKAHKLTDFRSKKSVVLVFYPKDNTSG</sequence>
<accession>A0A532V5D5</accession>
<proteinExistence type="predicted"/>
<protein>
    <recommendedName>
        <fullName evidence="1">Alkyl hydroperoxide reductase subunit C/ Thiol specific antioxidant domain-containing protein</fullName>
    </recommendedName>
</protein>
<dbReference type="InterPro" id="IPR000866">
    <property type="entry name" value="AhpC/TSA"/>
</dbReference>
<dbReference type="AlphaFoldDB" id="A0A532V5D5"/>
<dbReference type="GO" id="GO:0016209">
    <property type="term" value="F:antioxidant activity"/>
    <property type="evidence" value="ECO:0007669"/>
    <property type="project" value="InterPro"/>
</dbReference>
<evidence type="ECO:0000259" key="1">
    <source>
        <dbReference type="Pfam" id="PF00578"/>
    </source>
</evidence>